<feature type="transmembrane region" description="Helical" evidence="7">
    <location>
        <begin position="648"/>
        <end position="670"/>
    </location>
</feature>
<feature type="transmembrane region" description="Helical" evidence="7">
    <location>
        <begin position="33"/>
        <end position="54"/>
    </location>
</feature>
<feature type="transmembrane region" description="Helical" evidence="7">
    <location>
        <begin position="571"/>
        <end position="595"/>
    </location>
</feature>
<keyword evidence="5 7" id="KW-0472">Membrane</keyword>
<evidence type="ECO:0000256" key="7">
    <source>
        <dbReference type="SAM" id="Phobius"/>
    </source>
</evidence>
<reference evidence="9" key="1">
    <citation type="submission" date="2021-03" db="EMBL/GenBank/DDBJ databases">
        <authorList>
            <person name="Kanchanasin P."/>
            <person name="Saeng-In P."/>
            <person name="Phongsopitanun W."/>
            <person name="Yuki M."/>
            <person name="Kudo T."/>
            <person name="Ohkuma M."/>
            <person name="Tanasupawat S."/>
        </authorList>
    </citation>
    <scope>NUCLEOTIDE SEQUENCE</scope>
    <source>
        <strain evidence="9">GKU 128</strain>
    </source>
</reference>
<feature type="transmembrane region" description="Helical" evidence="7">
    <location>
        <begin position="347"/>
        <end position="368"/>
    </location>
</feature>
<organism evidence="9 10">
    <name type="scientific">Actinomadura barringtoniae</name>
    <dbReference type="NCBI Taxonomy" id="1427535"/>
    <lineage>
        <taxon>Bacteria</taxon>
        <taxon>Bacillati</taxon>
        <taxon>Actinomycetota</taxon>
        <taxon>Actinomycetes</taxon>
        <taxon>Streptosporangiales</taxon>
        <taxon>Thermomonosporaceae</taxon>
        <taxon>Actinomadura</taxon>
    </lineage>
</organism>
<feature type="transmembrane region" description="Helical" evidence="7">
    <location>
        <begin position="256"/>
        <end position="281"/>
    </location>
</feature>
<keyword evidence="4 7" id="KW-1133">Transmembrane helix</keyword>
<feature type="transmembrane region" description="Helical" evidence="7">
    <location>
        <begin position="426"/>
        <end position="449"/>
    </location>
</feature>
<feature type="domain" description="ABC3 transporter permease C-terminal" evidence="8">
    <location>
        <begin position="215"/>
        <end position="328"/>
    </location>
</feature>
<feature type="compositionally biased region" description="Polar residues" evidence="6">
    <location>
        <begin position="524"/>
        <end position="533"/>
    </location>
</feature>
<evidence type="ECO:0000259" key="8">
    <source>
        <dbReference type="Pfam" id="PF02687"/>
    </source>
</evidence>
<evidence type="ECO:0000256" key="4">
    <source>
        <dbReference type="ARBA" id="ARBA00022989"/>
    </source>
</evidence>
<evidence type="ECO:0000256" key="3">
    <source>
        <dbReference type="ARBA" id="ARBA00022692"/>
    </source>
</evidence>
<accession>A0A939T2W4</accession>
<feature type="compositionally biased region" description="Basic and acidic residues" evidence="6">
    <location>
        <begin position="510"/>
        <end position="520"/>
    </location>
</feature>
<keyword evidence="3 7" id="KW-0812">Transmembrane</keyword>
<name>A0A939T2W4_9ACTN</name>
<feature type="transmembrane region" description="Helical" evidence="7">
    <location>
        <begin position="374"/>
        <end position="405"/>
    </location>
</feature>
<feature type="transmembrane region" description="Helical" evidence="7">
    <location>
        <begin position="301"/>
        <end position="326"/>
    </location>
</feature>
<evidence type="ECO:0000256" key="6">
    <source>
        <dbReference type="SAM" id="MobiDB-lite"/>
    </source>
</evidence>
<protein>
    <submittedName>
        <fullName evidence="9">ABC transporter permease</fullName>
    </submittedName>
</protein>
<comment type="caution">
    <text evidence="9">The sequence shown here is derived from an EMBL/GenBank/DDBJ whole genome shotgun (WGS) entry which is preliminary data.</text>
</comment>
<keyword evidence="10" id="KW-1185">Reference proteome</keyword>
<dbReference type="Pfam" id="PF02687">
    <property type="entry name" value="FtsX"/>
    <property type="match status" value="1"/>
</dbReference>
<evidence type="ECO:0000256" key="5">
    <source>
        <dbReference type="ARBA" id="ARBA00023136"/>
    </source>
</evidence>
<feature type="region of interest" description="Disordered" evidence="6">
    <location>
        <begin position="487"/>
        <end position="533"/>
    </location>
</feature>
<feature type="transmembrane region" description="Helical" evidence="7">
    <location>
        <begin position="211"/>
        <end position="236"/>
    </location>
</feature>
<feature type="compositionally biased region" description="Low complexity" evidence="6">
    <location>
        <begin position="497"/>
        <end position="509"/>
    </location>
</feature>
<keyword evidence="2" id="KW-1003">Cell membrane</keyword>
<dbReference type="GO" id="GO:0005886">
    <property type="term" value="C:plasma membrane"/>
    <property type="evidence" value="ECO:0007669"/>
    <property type="project" value="UniProtKB-SubCell"/>
</dbReference>
<feature type="transmembrane region" description="Helical" evidence="7">
    <location>
        <begin position="623"/>
        <end position="642"/>
    </location>
</feature>
<sequence length="690" mass="70456">MHAPGRRSLRAPALRHALDLAWRLLRGGGRRGMLGSLLTLAAVAVSTGLLLFAVGANHAFSQRADADAWRHPATAKGTAGAIEALSTDSVRGKPIAVVDLAALNGDAPVPPGMKSFPKPGDLWVSPALADLIKKLPGDQLAKRFPAVTGVLGDGALVHSGELVAVAGHAPSDPVMKAGRSSDLGVETVASPKAIDGYATGAVSTVPQIYQILAIIASVLMVVPLLVFGGAAARLTVARRDQRLAALRLVGATPGQVVAITVAEAVLTAAVGAVVGVVLYAAAIPLLTQITIGGGTWFAGDLWPGVWVLAVLLAVPVLVGVSAVMGLRRVVVSPLGVARRETPPGMRAVRLVALAVTVIAFAGVSGGLTQLGRTGAVILVIFLGMAFLAINLVGPWVVALIGRITVATARGPARLLAGRRLVDDPRAAWRTVAGVALTGFVAGFLCLMNPSMSTLNGESKDRLELTVPASQSAEVAAKAKERLAGLPADVTVKKVEPDGPQDGPQAGPQDGPRDRPKEGARHSTVAATVSGGQQNVDRARTALTGVVPGQPAITEADQTGETYLLGDLRTGAFTVLTVSFLIAITSAGITGASAVLDRRQTYAMLRLAGTPLPVLDKARRQETLIPLAVMGGGSVLTGLFFASPFAAGFGFSGALTLVAFVVLGFAGILGASALSRPLLRSVTADPAPRPD</sequence>
<comment type="subcellular location">
    <subcellularLocation>
        <location evidence="1">Cell membrane</location>
        <topology evidence="1">Multi-pass membrane protein</topology>
    </subcellularLocation>
</comment>
<dbReference type="EMBL" id="JAGEOJ010000001">
    <property type="protein sequence ID" value="MBO2445824.1"/>
    <property type="molecule type" value="Genomic_DNA"/>
</dbReference>
<dbReference type="AlphaFoldDB" id="A0A939T2W4"/>
<evidence type="ECO:0000313" key="10">
    <source>
        <dbReference type="Proteomes" id="UP000669179"/>
    </source>
</evidence>
<evidence type="ECO:0000256" key="1">
    <source>
        <dbReference type="ARBA" id="ARBA00004651"/>
    </source>
</evidence>
<gene>
    <name evidence="9" type="ORF">J4573_01855</name>
</gene>
<evidence type="ECO:0000313" key="9">
    <source>
        <dbReference type="EMBL" id="MBO2445824.1"/>
    </source>
</evidence>
<dbReference type="InterPro" id="IPR003838">
    <property type="entry name" value="ABC3_permease_C"/>
</dbReference>
<evidence type="ECO:0000256" key="2">
    <source>
        <dbReference type="ARBA" id="ARBA00022475"/>
    </source>
</evidence>
<dbReference type="Proteomes" id="UP000669179">
    <property type="component" value="Unassembled WGS sequence"/>
</dbReference>
<proteinExistence type="predicted"/>